<organism evidence="6 7">
    <name type="scientific">Thermobifida cellulosilytica TB100</name>
    <dbReference type="NCBI Taxonomy" id="665004"/>
    <lineage>
        <taxon>Bacteria</taxon>
        <taxon>Bacillati</taxon>
        <taxon>Actinomycetota</taxon>
        <taxon>Actinomycetes</taxon>
        <taxon>Streptosporangiales</taxon>
        <taxon>Nocardiopsidaceae</taxon>
        <taxon>Thermobifida</taxon>
    </lineage>
</organism>
<dbReference type="Gene3D" id="1.20.120.1630">
    <property type="match status" value="1"/>
</dbReference>
<dbReference type="STRING" id="665004.AC529_14400"/>
<dbReference type="GO" id="GO:0008168">
    <property type="term" value="F:methyltransferase activity"/>
    <property type="evidence" value="ECO:0007669"/>
    <property type="project" value="UniProtKB-KW"/>
</dbReference>
<dbReference type="AlphaFoldDB" id="A0A147KFE3"/>
<proteinExistence type="predicted"/>
<dbReference type="PANTHER" id="PTHR12714:SF9">
    <property type="entry name" value="PROTEIN-S-ISOPRENYLCYSTEINE O-METHYLTRANSFERASE"/>
    <property type="match status" value="1"/>
</dbReference>
<evidence type="ECO:0000256" key="4">
    <source>
        <dbReference type="ARBA" id="ARBA00023136"/>
    </source>
</evidence>
<dbReference type="PANTHER" id="PTHR12714">
    <property type="entry name" value="PROTEIN-S ISOPRENYLCYSTEINE O-METHYLTRANSFERASE"/>
    <property type="match status" value="1"/>
</dbReference>
<comment type="subcellular location">
    <subcellularLocation>
        <location evidence="1">Endomembrane system</location>
        <topology evidence="1">Multi-pass membrane protein</topology>
    </subcellularLocation>
</comment>
<reference evidence="7" key="1">
    <citation type="journal article" date="2017" name="Acta Aliment.">
        <title>Plant polysaccharide degrading enzyme system of Thermpbifida cellulosilytica TB100 revealed by de novo genome project data.</title>
        <authorList>
            <person name="Toth A."/>
            <person name="Baka E."/>
            <person name="Luzics S."/>
            <person name="Bata-Vidacs I."/>
            <person name="Nagy I."/>
            <person name="Balint B."/>
            <person name="Herceg R."/>
            <person name="Olasz F."/>
            <person name="Wilk T."/>
            <person name="Nagy T."/>
            <person name="Kriszt B."/>
            <person name="Nagy I."/>
            <person name="Kukolya J."/>
        </authorList>
    </citation>
    <scope>NUCLEOTIDE SEQUENCE [LARGE SCALE GENOMIC DNA]</scope>
    <source>
        <strain evidence="7">TB100</strain>
    </source>
</reference>
<evidence type="ECO:0000256" key="1">
    <source>
        <dbReference type="ARBA" id="ARBA00004127"/>
    </source>
</evidence>
<evidence type="ECO:0000256" key="3">
    <source>
        <dbReference type="ARBA" id="ARBA00022989"/>
    </source>
</evidence>
<comment type="caution">
    <text evidence="6">The sequence shown here is derived from an EMBL/GenBank/DDBJ whole genome shotgun (WGS) entry which is preliminary data.</text>
</comment>
<dbReference type="EMBL" id="LGEM01000101">
    <property type="protein sequence ID" value="KUP95997.1"/>
    <property type="molecule type" value="Genomic_DNA"/>
</dbReference>
<keyword evidence="6" id="KW-0489">Methyltransferase</keyword>
<keyword evidence="4 5" id="KW-0472">Membrane</keyword>
<feature type="transmembrane region" description="Helical" evidence="5">
    <location>
        <begin position="77"/>
        <end position="96"/>
    </location>
</feature>
<name>A0A147KFE3_THECS</name>
<evidence type="ECO:0000256" key="5">
    <source>
        <dbReference type="SAM" id="Phobius"/>
    </source>
</evidence>
<feature type="transmembrane region" description="Helical" evidence="5">
    <location>
        <begin position="135"/>
        <end position="159"/>
    </location>
</feature>
<dbReference type="GO" id="GO:0032259">
    <property type="term" value="P:methylation"/>
    <property type="evidence" value="ECO:0007669"/>
    <property type="project" value="UniProtKB-KW"/>
</dbReference>
<keyword evidence="7" id="KW-1185">Reference proteome</keyword>
<dbReference type="PATRIC" id="fig|665004.4.peg.2016"/>
<gene>
    <name evidence="6" type="ORF">AC529_14400</name>
</gene>
<feature type="transmembrane region" description="Helical" evidence="5">
    <location>
        <begin position="47"/>
        <end position="70"/>
    </location>
</feature>
<keyword evidence="6" id="KW-0808">Transferase</keyword>
<keyword evidence="2 5" id="KW-0812">Transmembrane</keyword>
<evidence type="ECO:0000256" key="2">
    <source>
        <dbReference type="ARBA" id="ARBA00022692"/>
    </source>
</evidence>
<evidence type="ECO:0000313" key="6">
    <source>
        <dbReference type="EMBL" id="KUP95997.1"/>
    </source>
</evidence>
<sequence>MAPAALVLYLLGLALAFGARTLAAWLRTGDTGFRRPDTAPFTAPWWAGVLFAGALVLGLAAPVAALAGLATAAPPPAVGAGGLTLMALGLALTLIAQATMGASWRIGVDRTERTELVTHGLFALVRNPVFTGMGVLLLGQLLALPSALSAAALAVYVAAAQIQVRLVEEPHLLRTHGPAYRSYAARTGRFLPALGRLRAAHR</sequence>
<dbReference type="Pfam" id="PF04191">
    <property type="entry name" value="PEMT"/>
    <property type="match status" value="1"/>
</dbReference>
<evidence type="ECO:0000313" key="7">
    <source>
        <dbReference type="Proteomes" id="UP000074382"/>
    </source>
</evidence>
<dbReference type="RefSeq" id="WP_068755559.1">
    <property type="nucleotide sequence ID" value="NZ_KQ950181.1"/>
</dbReference>
<dbReference type="GO" id="GO:0012505">
    <property type="term" value="C:endomembrane system"/>
    <property type="evidence" value="ECO:0007669"/>
    <property type="project" value="UniProtKB-SubCell"/>
</dbReference>
<dbReference type="Proteomes" id="UP000074382">
    <property type="component" value="Unassembled WGS sequence"/>
</dbReference>
<dbReference type="InterPro" id="IPR007318">
    <property type="entry name" value="Phopholipid_MeTrfase"/>
</dbReference>
<keyword evidence="3 5" id="KW-1133">Transmembrane helix</keyword>
<protein>
    <submittedName>
        <fullName evidence="6">Isoprenylcysteine carboxyl methyltransferase</fullName>
    </submittedName>
</protein>
<dbReference type="OrthoDB" id="941586at2"/>
<accession>A0A147KFE3</accession>